<keyword evidence="6 7" id="KW-0472">Membrane</keyword>
<evidence type="ECO:0000313" key="8">
    <source>
        <dbReference type="EMBL" id="MQT11858.1"/>
    </source>
</evidence>
<keyword evidence="5 7" id="KW-1133">Transmembrane helix</keyword>
<organism evidence="8 9">
    <name type="scientific">Segnochrobactrum spirostomi</name>
    <dbReference type="NCBI Taxonomy" id="2608987"/>
    <lineage>
        <taxon>Bacteria</taxon>
        <taxon>Pseudomonadati</taxon>
        <taxon>Pseudomonadota</taxon>
        <taxon>Alphaproteobacteria</taxon>
        <taxon>Hyphomicrobiales</taxon>
        <taxon>Segnochrobactraceae</taxon>
        <taxon>Segnochrobactrum</taxon>
    </lineage>
</organism>
<evidence type="ECO:0000313" key="9">
    <source>
        <dbReference type="Proteomes" id="UP000332515"/>
    </source>
</evidence>
<accession>A0A6A7Y029</accession>
<dbReference type="Proteomes" id="UP000332515">
    <property type="component" value="Unassembled WGS sequence"/>
</dbReference>
<protein>
    <submittedName>
        <fullName evidence="8">FUSC family protein</fullName>
    </submittedName>
</protein>
<reference evidence="8 9" key="1">
    <citation type="submission" date="2019-09" db="EMBL/GenBank/DDBJ databases">
        <title>Segnochrobactrum spirostomi gen. nov., sp. nov., isolated from the ciliate Spirostomum cf. yagiui and description of a novel family, Segnochrobactraceae fam. nov. within the order Rhizobiales of the class Alphaproteobacteria.</title>
        <authorList>
            <person name="Akter S."/>
            <person name="Shazib S.U.A."/>
            <person name="Shin M.K."/>
        </authorList>
    </citation>
    <scope>NUCLEOTIDE SEQUENCE [LARGE SCALE GENOMIC DNA]</scope>
    <source>
        <strain evidence="8 9">Sp-1</strain>
    </source>
</reference>
<feature type="transmembrane region" description="Helical" evidence="7">
    <location>
        <begin position="423"/>
        <end position="442"/>
    </location>
</feature>
<feature type="transmembrane region" description="Helical" evidence="7">
    <location>
        <begin position="367"/>
        <end position="389"/>
    </location>
</feature>
<evidence type="ECO:0000256" key="5">
    <source>
        <dbReference type="ARBA" id="ARBA00022989"/>
    </source>
</evidence>
<keyword evidence="2" id="KW-0813">Transport</keyword>
<comment type="subcellular location">
    <subcellularLocation>
        <location evidence="1">Cell membrane</location>
        <topology evidence="1">Multi-pass membrane protein</topology>
    </subcellularLocation>
</comment>
<evidence type="ECO:0000256" key="7">
    <source>
        <dbReference type="SAM" id="Phobius"/>
    </source>
</evidence>
<dbReference type="PANTHER" id="PTHR30509">
    <property type="entry name" value="P-HYDROXYBENZOIC ACID EFFLUX PUMP SUBUNIT-RELATED"/>
    <property type="match status" value="1"/>
</dbReference>
<comment type="caution">
    <text evidence="8">The sequence shown here is derived from an EMBL/GenBank/DDBJ whole genome shotgun (WGS) entry which is preliminary data.</text>
</comment>
<keyword evidence="3" id="KW-1003">Cell membrane</keyword>
<feature type="transmembrane region" description="Helical" evidence="7">
    <location>
        <begin position="147"/>
        <end position="163"/>
    </location>
</feature>
<dbReference type="RefSeq" id="WP_153479037.1">
    <property type="nucleotide sequence ID" value="NZ_VWNA01000001.1"/>
</dbReference>
<dbReference type="AlphaFoldDB" id="A0A6A7Y029"/>
<feature type="transmembrane region" description="Helical" evidence="7">
    <location>
        <begin position="474"/>
        <end position="492"/>
    </location>
</feature>
<feature type="transmembrane region" description="Helical" evidence="7">
    <location>
        <begin position="15"/>
        <end position="33"/>
    </location>
</feature>
<feature type="transmembrane region" description="Helical" evidence="7">
    <location>
        <begin position="114"/>
        <end position="132"/>
    </location>
</feature>
<proteinExistence type="predicted"/>
<evidence type="ECO:0000256" key="3">
    <source>
        <dbReference type="ARBA" id="ARBA00022475"/>
    </source>
</evidence>
<feature type="transmembrane region" description="Helical" evidence="7">
    <location>
        <begin position="62"/>
        <end position="83"/>
    </location>
</feature>
<name>A0A6A7Y029_9HYPH</name>
<dbReference type="Pfam" id="PF04632">
    <property type="entry name" value="FUSC"/>
    <property type="match status" value="1"/>
</dbReference>
<feature type="transmembrane region" description="Helical" evidence="7">
    <location>
        <begin position="498"/>
        <end position="520"/>
    </location>
</feature>
<dbReference type="EMBL" id="VWNA01000001">
    <property type="protein sequence ID" value="MQT11858.1"/>
    <property type="molecule type" value="Genomic_DNA"/>
</dbReference>
<sequence>MLGRLRAALPSGDDFLFSVKAFAGAMLALYIALRLDLPRPAWAMGTAYIVAHPLSGAVSSKAVYRVLGTLLGAAAAIVLVPNLANAPEVLSLAMALWIGFCLFVSLLDRTPRAYAFMLAGYTAAIIGFPSVADPAAIFDTALARSEEIILGILCAALASRLLFPRHVGPVISARVQAWLAEIDKLSVGAIEGSWTDEQRIRGRARLAGDASELHALATHLDYDPSDLQGMTRQMQALQSRMVIMLPLLGIIRDRVVALKEATGAVPPQEQALLDAVRRWMAVGPTSDPDEGTRLRAASSATLPALDAAADWTTLLRASLFARLRDFIDLRTDCCRLWTAIVAGDRRLPEGLHRTGEPMTESPLHLDLGIAALSAVAAMAGVLVCCLMWISTSWADGATAAQMVAVGMSLMATQDNPVPALTRFIYGALAAMAIVFVYQFLIFPSVDGFPALVAVLAPVFVLAGAYMIRPSTAPIALAITVNTAVLLGIQDRYSADVATFFNANIAAIGGFVIAVIVLSLMRTIGAEQAGRRLLAAAWRDVADAAGRPNARPRVFARRMIDRLGLLMPRLALAPSLARGSERAMVGVAVGVSTIELRAAVGTLPAPARDDVERLVAELQDYFSRRAGDPTGEAPAPPVADIDTALRDLLRLPEGLARRNAVFALVALRRGLHPSAEPYRAAVPTAPLSAPRPVEVPA</sequence>
<feature type="transmembrane region" description="Helical" evidence="7">
    <location>
        <begin position="89"/>
        <end position="107"/>
    </location>
</feature>
<evidence type="ECO:0000256" key="2">
    <source>
        <dbReference type="ARBA" id="ARBA00022448"/>
    </source>
</evidence>
<dbReference type="InterPro" id="IPR006726">
    <property type="entry name" value="PHBA_efflux_AaeB/fusaric-R"/>
</dbReference>
<evidence type="ECO:0000256" key="1">
    <source>
        <dbReference type="ARBA" id="ARBA00004651"/>
    </source>
</evidence>
<gene>
    <name evidence="8" type="ORF">F0357_04050</name>
</gene>
<dbReference type="GO" id="GO:0005886">
    <property type="term" value="C:plasma membrane"/>
    <property type="evidence" value="ECO:0007669"/>
    <property type="project" value="UniProtKB-SubCell"/>
</dbReference>
<dbReference type="PANTHER" id="PTHR30509:SF9">
    <property type="entry name" value="MULTIDRUG RESISTANCE PROTEIN MDTO"/>
    <property type="match status" value="1"/>
</dbReference>
<keyword evidence="9" id="KW-1185">Reference proteome</keyword>
<dbReference type="GO" id="GO:0022857">
    <property type="term" value="F:transmembrane transporter activity"/>
    <property type="evidence" value="ECO:0007669"/>
    <property type="project" value="InterPro"/>
</dbReference>
<keyword evidence="4 7" id="KW-0812">Transmembrane</keyword>
<feature type="transmembrane region" description="Helical" evidence="7">
    <location>
        <begin position="448"/>
        <end position="467"/>
    </location>
</feature>
<evidence type="ECO:0000256" key="4">
    <source>
        <dbReference type="ARBA" id="ARBA00022692"/>
    </source>
</evidence>
<evidence type="ECO:0000256" key="6">
    <source>
        <dbReference type="ARBA" id="ARBA00023136"/>
    </source>
</evidence>